<dbReference type="InterPro" id="IPR027417">
    <property type="entry name" value="P-loop_NTPase"/>
</dbReference>
<keyword evidence="3" id="KW-0347">Helicase</keyword>
<dbReference type="EMBL" id="CP159837">
    <property type="protein sequence ID" value="XCM34458.1"/>
    <property type="molecule type" value="Genomic_DNA"/>
</dbReference>
<dbReference type="Pfam" id="PF22590">
    <property type="entry name" value="Cas3-like_C_2"/>
    <property type="match status" value="1"/>
</dbReference>
<dbReference type="GO" id="GO:0051607">
    <property type="term" value="P:defense response to virus"/>
    <property type="evidence" value="ECO:0007669"/>
    <property type="project" value="UniProtKB-KW"/>
</dbReference>
<dbReference type="InterPro" id="IPR050547">
    <property type="entry name" value="DEAD_box_RNA_helicases"/>
</dbReference>
<dbReference type="NCBIfam" id="TIGR01587">
    <property type="entry name" value="cas3_core"/>
    <property type="match status" value="1"/>
</dbReference>
<dbReference type="Pfam" id="PF00270">
    <property type="entry name" value="DEAD"/>
    <property type="match status" value="1"/>
</dbReference>
<dbReference type="SMART" id="SM00487">
    <property type="entry name" value="DEXDc"/>
    <property type="match status" value="1"/>
</dbReference>
<dbReference type="Gene3D" id="3.40.50.300">
    <property type="entry name" value="P-loop containing nucleotide triphosphate hydrolases"/>
    <property type="match status" value="2"/>
</dbReference>
<evidence type="ECO:0000256" key="1">
    <source>
        <dbReference type="ARBA" id="ARBA00022741"/>
    </source>
</evidence>
<dbReference type="GO" id="GO:0003724">
    <property type="term" value="F:RNA helicase activity"/>
    <property type="evidence" value="ECO:0007669"/>
    <property type="project" value="TreeGrafter"/>
</dbReference>
<feature type="domain" description="Helicase ATP-binding" evidence="7">
    <location>
        <begin position="309"/>
        <end position="502"/>
    </location>
</feature>
<sequence length="908" mass="105114">MSKVKRDRDRPYNFGRVFFPGDPHPIPNEVLFQPLGNHVGNVMKLVRDWDQDDFPFESSFERVLEAAKIHDQGKPQKFAIGVNTDSQGNFKNYIYSFKGHRFLAESKKDTWAQALARGHHDFSVGDICRDTYTLNKEEKYQQLGNEDALAYAKELYILEMCDQIEAELACRVIGDESQAESRAFMDFTIAQDGSKLEYYIDPWPFAKDAVIKLNFESWAMRLNDLAEDDKNKLQKCVDEKPAKDLGKTLDTIVKDWWQSKPEEQAKQPPKTAILKPYPPLEEPEDKRCEFWYQQLAGFQPNPMQKEMFEALADETPAILLKAPTGTGKLESILFAALAHNYRLFLPLPARSLLEDQKQRVEEYLKKFSQLYPGKEFSLVVDTGSQMHRWVYQNGQEIKRRINPRRHLYKGNVILTTIDKFLYRYFAFGDKQKSFIFPLRIHQEKSLICFDEAHSYDDLAFTNFSSLVRSLYEAGRAIVLMTATMPPEHQDLFDYLRVIDYIANPENREKLIKFQQQTLNQSCLNEKSFQWLSEITRNPQDPNDFQTQFSQVILNEWQINSDRRIIAVVETVKDAVAIYQQVKHELGSHVDAKGQFLFLYHGRISEQPANHEFSRTNVYKRLKNRDDNNQSYILITTSAIEVGCDLNSQTLISELCPPENLIQRAGRCNRRGDVANAKVILVGNYIQNFANTLSEPGWENYQEMLRSLTKFDSDKICDCIAHKPHVDDYRVVELFSMLQDYVYEADLTCQPAHDKGLIITRSWTPSVTLVYDDGSANEDIAKMPQVSVPIDRFTIKKSETSSNLYANIRVYERYYNQEETCSDLRDLSWGFAYHKDIIIKINKSHDGAIMPDNLPEYPYDPEVGFVELPGVFIKPKSTGFEEKLLYQFESANGKKSVIIRYIKALEPSS</sequence>
<evidence type="ECO:0000259" key="7">
    <source>
        <dbReference type="PROSITE" id="PS51192"/>
    </source>
</evidence>
<dbReference type="PROSITE" id="PS51192">
    <property type="entry name" value="HELICASE_ATP_BIND_1"/>
    <property type="match status" value="1"/>
</dbReference>
<name>A0AAU8J5Q0_9CYAN</name>
<dbReference type="GO" id="GO:0005524">
    <property type="term" value="F:ATP binding"/>
    <property type="evidence" value="ECO:0007669"/>
    <property type="project" value="UniProtKB-KW"/>
</dbReference>
<dbReference type="GO" id="GO:0016787">
    <property type="term" value="F:hydrolase activity"/>
    <property type="evidence" value="ECO:0007669"/>
    <property type="project" value="UniProtKB-KW"/>
</dbReference>
<organism evidence="8">
    <name type="scientific">Planktothricoides raciborskii GIHE-MW2</name>
    <dbReference type="NCBI Taxonomy" id="2792601"/>
    <lineage>
        <taxon>Bacteria</taxon>
        <taxon>Bacillati</taxon>
        <taxon>Cyanobacteriota</taxon>
        <taxon>Cyanophyceae</taxon>
        <taxon>Oscillatoriophycideae</taxon>
        <taxon>Oscillatoriales</taxon>
        <taxon>Oscillatoriaceae</taxon>
        <taxon>Planktothricoides</taxon>
    </lineage>
</organism>
<keyword evidence="2" id="KW-0378">Hydrolase</keyword>
<dbReference type="PANTHER" id="PTHR47963">
    <property type="entry name" value="DEAD-BOX ATP-DEPENDENT RNA HELICASE 47, MITOCHONDRIAL"/>
    <property type="match status" value="1"/>
</dbReference>
<evidence type="ECO:0000256" key="4">
    <source>
        <dbReference type="ARBA" id="ARBA00022840"/>
    </source>
</evidence>
<gene>
    <name evidence="8" type="primary">cas3</name>
    <name evidence="8" type="ORF">ABWT76_003058</name>
</gene>
<dbReference type="InterPro" id="IPR006474">
    <property type="entry name" value="Helicase_Cas3_CRISPR-ass_core"/>
</dbReference>
<protein>
    <submittedName>
        <fullName evidence="8">CRISPR-associated helicase Cas3</fullName>
    </submittedName>
</protein>
<reference evidence="8" key="1">
    <citation type="submission" date="2024-07" db="EMBL/GenBank/DDBJ databases">
        <authorList>
            <person name="Kim Y.J."/>
            <person name="Jeong J.Y."/>
        </authorList>
    </citation>
    <scope>NUCLEOTIDE SEQUENCE</scope>
    <source>
        <strain evidence="8">GIHE-MW2</strain>
    </source>
</reference>
<keyword evidence="1" id="KW-0547">Nucleotide-binding</keyword>
<accession>A0AAU8J5Q0</accession>
<proteinExistence type="predicted"/>
<evidence type="ECO:0000256" key="2">
    <source>
        <dbReference type="ARBA" id="ARBA00022801"/>
    </source>
</evidence>
<dbReference type="SUPFAM" id="SSF52540">
    <property type="entry name" value="P-loop containing nucleoside triphosphate hydrolases"/>
    <property type="match status" value="1"/>
</dbReference>
<dbReference type="AlphaFoldDB" id="A0AAU8J5Q0"/>
<keyword evidence="5" id="KW-0051">Antiviral defense</keyword>
<keyword evidence="4" id="KW-0067">ATP-binding</keyword>
<dbReference type="InterPro" id="IPR014001">
    <property type="entry name" value="Helicase_ATP-bd"/>
</dbReference>
<evidence type="ECO:0000256" key="6">
    <source>
        <dbReference type="SAM" id="MobiDB-lite"/>
    </source>
</evidence>
<evidence type="ECO:0000313" key="8">
    <source>
        <dbReference type="EMBL" id="XCM34458.1"/>
    </source>
</evidence>
<dbReference type="RefSeq" id="WP_354634566.1">
    <property type="nucleotide sequence ID" value="NZ_CP159837.1"/>
</dbReference>
<evidence type="ECO:0000256" key="3">
    <source>
        <dbReference type="ARBA" id="ARBA00022806"/>
    </source>
</evidence>
<feature type="region of interest" description="Disordered" evidence="6">
    <location>
        <begin position="259"/>
        <end position="278"/>
    </location>
</feature>
<dbReference type="InterPro" id="IPR011545">
    <property type="entry name" value="DEAD/DEAH_box_helicase_dom"/>
</dbReference>
<dbReference type="InterPro" id="IPR054712">
    <property type="entry name" value="Cas3-like_dom"/>
</dbReference>
<evidence type="ECO:0000256" key="5">
    <source>
        <dbReference type="ARBA" id="ARBA00023118"/>
    </source>
</evidence>
<dbReference type="PANTHER" id="PTHR47963:SF9">
    <property type="entry name" value="CRISPR-ASSOCIATED ENDONUCLEASE_HELICASE CAS3"/>
    <property type="match status" value="1"/>
</dbReference>
<dbReference type="GO" id="GO:0003723">
    <property type="term" value="F:RNA binding"/>
    <property type="evidence" value="ECO:0007669"/>
    <property type="project" value="TreeGrafter"/>
</dbReference>